<sequence>MDDVKIVVERRYAPDPIDYERLVSLVESTGERVVLTDADVPVSVLFPAGVVAELEHWARADHPTPAPIQQGPEEDDASETSWDVGRLRIEPLARPQEHGPYTRYVRADGRRVSFARGGTVVAVQLTADEAAWLEGRATRARQGFMDPKQAAAFEEFLARQPSAGEQ</sequence>
<comment type="caution">
    <text evidence="2">The sequence shown here is derived from an EMBL/GenBank/DDBJ whole genome shotgun (WGS) entry which is preliminary data.</text>
</comment>
<feature type="region of interest" description="Disordered" evidence="1">
    <location>
        <begin position="62"/>
        <end position="82"/>
    </location>
</feature>
<organism evidence="2 3">
    <name type="scientific">Streptomyces viridiviolaceus</name>
    <dbReference type="NCBI Taxonomy" id="68282"/>
    <lineage>
        <taxon>Bacteria</taxon>
        <taxon>Bacillati</taxon>
        <taxon>Actinomycetota</taxon>
        <taxon>Actinomycetes</taxon>
        <taxon>Kitasatosporales</taxon>
        <taxon>Streptomycetaceae</taxon>
        <taxon>Streptomyces</taxon>
    </lineage>
</organism>
<accession>A0ABW2E4D0</accession>
<evidence type="ECO:0000256" key="1">
    <source>
        <dbReference type="SAM" id="MobiDB-lite"/>
    </source>
</evidence>
<dbReference type="Proteomes" id="UP001596409">
    <property type="component" value="Unassembled WGS sequence"/>
</dbReference>
<proteinExistence type="predicted"/>
<name>A0ABW2E4D0_9ACTN</name>
<protein>
    <submittedName>
        <fullName evidence="2">Type II toxin-antitoxin system Phd/YefM family antitoxin</fullName>
    </submittedName>
</protein>
<keyword evidence="3" id="KW-1185">Reference proteome</keyword>
<reference evidence="3" key="1">
    <citation type="journal article" date="2019" name="Int. J. Syst. Evol. Microbiol.">
        <title>The Global Catalogue of Microorganisms (GCM) 10K type strain sequencing project: providing services to taxonomists for standard genome sequencing and annotation.</title>
        <authorList>
            <consortium name="The Broad Institute Genomics Platform"/>
            <consortium name="The Broad Institute Genome Sequencing Center for Infectious Disease"/>
            <person name="Wu L."/>
            <person name="Ma J."/>
        </authorList>
    </citation>
    <scope>NUCLEOTIDE SEQUENCE [LARGE SCALE GENOMIC DNA]</scope>
    <source>
        <strain evidence="3">JCM 4855</strain>
    </source>
</reference>
<dbReference type="RefSeq" id="WP_189879950.1">
    <property type="nucleotide sequence ID" value="NZ_BMWA01000037.1"/>
</dbReference>
<evidence type="ECO:0000313" key="3">
    <source>
        <dbReference type="Proteomes" id="UP001596409"/>
    </source>
</evidence>
<dbReference type="EMBL" id="JBHSYM010000040">
    <property type="protein sequence ID" value="MFC7013893.1"/>
    <property type="molecule type" value="Genomic_DNA"/>
</dbReference>
<evidence type="ECO:0000313" key="2">
    <source>
        <dbReference type="EMBL" id="MFC7013893.1"/>
    </source>
</evidence>
<gene>
    <name evidence="2" type="ORF">ACFQMH_19620</name>
</gene>